<gene>
    <name evidence="3" type="ORF">AMS69_10765</name>
    <name evidence="4" type="ORF">GOC83_11400</name>
</gene>
<feature type="domain" description="UspA" evidence="2">
    <location>
        <begin position="1"/>
        <end position="161"/>
    </location>
</feature>
<sequence>MYEHILFPTDGSDGAAAALAHARNLAETHNATLHIMTVLDTSSPHIGMTAAGPEGATTGMVAEEHDASEPGMVGEEHNIESSLQERAQAIVEAAADEVDSVDTVTAVERGPPHSAILDYATENDIDLIVMGTHGRTGIERYLLGSVAEKVVRTSDVPVLTARLGDDEN</sequence>
<dbReference type="STRING" id="1705562.AMS69_10765"/>
<dbReference type="EMBL" id="LIUF01000003">
    <property type="protein sequence ID" value="KOX92929.1"/>
    <property type="molecule type" value="Genomic_DNA"/>
</dbReference>
<dbReference type="InterPro" id="IPR006016">
    <property type="entry name" value="UspA"/>
</dbReference>
<dbReference type="PATRIC" id="fig|1705562.3.peg.332"/>
<protein>
    <submittedName>
        <fullName evidence="3">Universal stress protein</fullName>
    </submittedName>
</protein>
<dbReference type="PRINTS" id="PR01438">
    <property type="entry name" value="UNVRSLSTRESS"/>
</dbReference>
<proteinExistence type="inferred from homology"/>
<dbReference type="PANTHER" id="PTHR46268">
    <property type="entry name" value="STRESS RESPONSE PROTEIN NHAX"/>
    <property type="match status" value="1"/>
</dbReference>
<accession>A0A0M9AIW1</accession>
<name>A0A0M9AIW1_9EURY</name>
<dbReference type="Pfam" id="PF00582">
    <property type="entry name" value="Usp"/>
    <property type="match status" value="1"/>
</dbReference>
<comment type="similarity">
    <text evidence="1">Belongs to the universal stress protein A family.</text>
</comment>
<evidence type="ECO:0000313" key="3">
    <source>
        <dbReference type="EMBL" id="KOX92929.1"/>
    </source>
</evidence>
<comment type="caution">
    <text evidence="3">The sequence shown here is derived from an EMBL/GenBank/DDBJ whole genome shotgun (WGS) entry which is preliminary data.</text>
</comment>
<dbReference type="Gene3D" id="3.40.50.620">
    <property type="entry name" value="HUPs"/>
    <property type="match status" value="1"/>
</dbReference>
<dbReference type="InterPro" id="IPR006015">
    <property type="entry name" value="Universal_stress_UspA"/>
</dbReference>
<dbReference type="CDD" id="cd00293">
    <property type="entry name" value="USP-like"/>
    <property type="match status" value="1"/>
</dbReference>
<dbReference type="SUPFAM" id="SSF52402">
    <property type="entry name" value="Adenine nucleotide alpha hydrolases-like"/>
    <property type="match status" value="1"/>
</dbReference>
<dbReference type="EMBL" id="WOWB01000001">
    <property type="protein sequence ID" value="NLV06731.1"/>
    <property type="molecule type" value="Genomic_DNA"/>
</dbReference>
<evidence type="ECO:0000313" key="4">
    <source>
        <dbReference type="EMBL" id="NLV06731.1"/>
    </source>
</evidence>
<evidence type="ECO:0000256" key="1">
    <source>
        <dbReference type="ARBA" id="ARBA00008791"/>
    </source>
</evidence>
<dbReference type="PIRSF" id="PIRSF006276">
    <property type="entry name" value="UspA"/>
    <property type="match status" value="1"/>
</dbReference>
<dbReference type="RefSeq" id="WP_053968075.1">
    <property type="nucleotide sequence ID" value="NZ_JAWJXX010000003.1"/>
</dbReference>
<dbReference type="Proteomes" id="UP000037729">
    <property type="component" value="Unassembled WGS sequence"/>
</dbReference>
<reference evidence="4" key="2">
    <citation type="submission" date="2019-12" db="EMBL/GenBank/DDBJ databases">
        <title>The whole-genome sequencing of Haloarcula japonica strain pws8.</title>
        <authorList>
            <person name="Verma D.K."/>
            <person name="Gopal K."/>
            <person name="Prasad E.S."/>
        </authorList>
    </citation>
    <scope>NUCLEOTIDE SEQUENCE</scope>
    <source>
        <strain evidence="4">Pws8</strain>
    </source>
</reference>
<dbReference type="OrthoDB" id="105697at2157"/>
<dbReference type="AlphaFoldDB" id="A0A0M9AIW1"/>
<organism evidence="3 5">
    <name type="scientific">Haloarcula rubripromontorii</name>
    <dbReference type="NCBI Taxonomy" id="1705562"/>
    <lineage>
        <taxon>Archaea</taxon>
        <taxon>Methanobacteriati</taxon>
        <taxon>Methanobacteriota</taxon>
        <taxon>Stenosarchaea group</taxon>
        <taxon>Halobacteria</taxon>
        <taxon>Halobacteriales</taxon>
        <taxon>Haloarculaceae</taxon>
        <taxon>Haloarcula</taxon>
    </lineage>
</organism>
<dbReference type="Proteomes" id="UP000610611">
    <property type="component" value="Unassembled WGS sequence"/>
</dbReference>
<evidence type="ECO:0000259" key="2">
    <source>
        <dbReference type="Pfam" id="PF00582"/>
    </source>
</evidence>
<dbReference type="InterPro" id="IPR014729">
    <property type="entry name" value="Rossmann-like_a/b/a_fold"/>
</dbReference>
<keyword evidence="5" id="KW-1185">Reference proteome</keyword>
<reference evidence="3 5" key="1">
    <citation type="submission" date="2015-08" db="EMBL/GenBank/DDBJ databases">
        <title>Genomes of Isolates from Cabo Rojo, PR.</title>
        <authorList>
            <person name="Sanchez-Nieves R.L."/>
            <person name="Montalvo-Rodriguez R."/>
        </authorList>
    </citation>
    <scope>NUCLEOTIDE SEQUENCE [LARGE SCALE GENOMIC DNA]</scope>
    <source>
        <strain evidence="3 5">SL3</strain>
    </source>
</reference>
<dbReference type="PANTHER" id="PTHR46268:SF6">
    <property type="entry name" value="UNIVERSAL STRESS PROTEIN UP12"/>
    <property type="match status" value="1"/>
</dbReference>
<evidence type="ECO:0000313" key="5">
    <source>
        <dbReference type="Proteomes" id="UP000037729"/>
    </source>
</evidence>